<keyword evidence="2" id="KW-1185">Reference proteome</keyword>
<dbReference type="PANTHER" id="PTHR34071">
    <property type="entry name" value="5-NITROIMIDAZOLE ANTIBIOTICS RESISTANCE PROTEIN, NIMA-FAMILY-RELATED PROTEIN-RELATED"/>
    <property type="match status" value="1"/>
</dbReference>
<dbReference type="AlphaFoldDB" id="A0AAE0M2H5"/>
<protein>
    <recommendedName>
        <fullName evidence="3">Flavin-nucleotide-binding protein</fullName>
    </recommendedName>
</protein>
<dbReference type="PANTHER" id="PTHR34071:SF2">
    <property type="entry name" value="FLAVIN-NUCLEOTIDE-BINDING PROTEIN"/>
    <property type="match status" value="1"/>
</dbReference>
<gene>
    <name evidence="1" type="ORF">B0H66DRAFT_534622</name>
</gene>
<accession>A0AAE0M2H5</accession>
<evidence type="ECO:0008006" key="3">
    <source>
        <dbReference type="Google" id="ProtNLM"/>
    </source>
</evidence>
<dbReference type="InterPro" id="IPR024747">
    <property type="entry name" value="Pyridox_Oxase-rel"/>
</dbReference>
<comment type="caution">
    <text evidence="1">The sequence shown here is derived from an EMBL/GenBank/DDBJ whole genome shotgun (WGS) entry which is preliminary data.</text>
</comment>
<proteinExistence type="predicted"/>
<evidence type="ECO:0000313" key="2">
    <source>
        <dbReference type="Proteomes" id="UP001283341"/>
    </source>
</evidence>
<reference evidence="1" key="1">
    <citation type="journal article" date="2023" name="Mol. Phylogenet. Evol.">
        <title>Genome-scale phylogeny and comparative genomics of the fungal order Sordariales.</title>
        <authorList>
            <person name="Hensen N."/>
            <person name="Bonometti L."/>
            <person name="Westerberg I."/>
            <person name="Brannstrom I.O."/>
            <person name="Guillou S."/>
            <person name="Cros-Aarteil S."/>
            <person name="Calhoun S."/>
            <person name="Haridas S."/>
            <person name="Kuo A."/>
            <person name="Mondo S."/>
            <person name="Pangilinan J."/>
            <person name="Riley R."/>
            <person name="LaButti K."/>
            <person name="Andreopoulos B."/>
            <person name="Lipzen A."/>
            <person name="Chen C."/>
            <person name="Yan M."/>
            <person name="Daum C."/>
            <person name="Ng V."/>
            <person name="Clum A."/>
            <person name="Steindorff A."/>
            <person name="Ohm R.A."/>
            <person name="Martin F."/>
            <person name="Silar P."/>
            <person name="Natvig D.O."/>
            <person name="Lalanne C."/>
            <person name="Gautier V."/>
            <person name="Ament-Velasquez S.L."/>
            <person name="Kruys A."/>
            <person name="Hutchinson M.I."/>
            <person name="Powell A.J."/>
            <person name="Barry K."/>
            <person name="Miller A.N."/>
            <person name="Grigoriev I.V."/>
            <person name="Debuchy R."/>
            <person name="Gladieux P."/>
            <person name="Hiltunen Thoren M."/>
            <person name="Johannesson H."/>
        </authorList>
    </citation>
    <scope>NUCLEOTIDE SEQUENCE</scope>
    <source>
        <strain evidence="1">CBS 118394</strain>
    </source>
</reference>
<dbReference type="InterPro" id="IPR012349">
    <property type="entry name" value="Split_barrel_FMN-bd"/>
</dbReference>
<organism evidence="1 2">
    <name type="scientific">Apodospora peruviana</name>
    <dbReference type="NCBI Taxonomy" id="516989"/>
    <lineage>
        <taxon>Eukaryota</taxon>
        <taxon>Fungi</taxon>
        <taxon>Dikarya</taxon>
        <taxon>Ascomycota</taxon>
        <taxon>Pezizomycotina</taxon>
        <taxon>Sordariomycetes</taxon>
        <taxon>Sordariomycetidae</taxon>
        <taxon>Sordariales</taxon>
        <taxon>Lasiosphaeriaceae</taxon>
        <taxon>Apodospora</taxon>
    </lineage>
</organism>
<reference evidence="1" key="2">
    <citation type="submission" date="2023-06" db="EMBL/GenBank/DDBJ databases">
        <authorList>
            <consortium name="Lawrence Berkeley National Laboratory"/>
            <person name="Haridas S."/>
            <person name="Hensen N."/>
            <person name="Bonometti L."/>
            <person name="Westerberg I."/>
            <person name="Brannstrom I.O."/>
            <person name="Guillou S."/>
            <person name="Cros-Aarteil S."/>
            <person name="Calhoun S."/>
            <person name="Kuo A."/>
            <person name="Mondo S."/>
            <person name="Pangilinan J."/>
            <person name="Riley R."/>
            <person name="Labutti K."/>
            <person name="Andreopoulos B."/>
            <person name="Lipzen A."/>
            <person name="Chen C."/>
            <person name="Yanf M."/>
            <person name="Daum C."/>
            <person name="Ng V."/>
            <person name="Clum A."/>
            <person name="Steindorff A."/>
            <person name="Ohm R."/>
            <person name="Martin F."/>
            <person name="Silar P."/>
            <person name="Natvig D."/>
            <person name="Lalanne C."/>
            <person name="Gautier V."/>
            <person name="Ament-Velasquez S.L."/>
            <person name="Kruys A."/>
            <person name="Hutchinson M.I."/>
            <person name="Powell A.J."/>
            <person name="Barry K."/>
            <person name="Miller A.N."/>
            <person name="Grigoriev I.V."/>
            <person name="Debuchy R."/>
            <person name="Gladieux P."/>
            <person name="Thoren M.H."/>
            <person name="Johannesson H."/>
        </authorList>
    </citation>
    <scope>NUCLEOTIDE SEQUENCE</scope>
    <source>
        <strain evidence="1">CBS 118394</strain>
    </source>
</reference>
<evidence type="ECO:0000313" key="1">
    <source>
        <dbReference type="EMBL" id="KAK3316368.1"/>
    </source>
</evidence>
<dbReference type="EMBL" id="JAUEDM010000005">
    <property type="protein sequence ID" value="KAK3316368.1"/>
    <property type="molecule type" value="Genomic_DNA"/>
</dbReference>
<name>A0AAE0M2H5_9PEZI</name>
<sequence>MPRQELEYPKEPFSTVKRLNDRGRYNLETIHGIINSCPMLHVSFQDPISPFPVVLPMIGQMGSFERPSAGLGDVLDLYLHGYVSSRLMNLARQYPSSTSSPDTPAPPSGLPLTISATHIDGLVLSLTPNSHSYNYRSAILFGHAIPVTSVPEKLWAMELITESIVPGRWAGSRVPPNAAEMQSTSILRVRIATGSAKIRTGTPHDDRHDLDDKMLLERVWTGVVPAYQVLGEPVAGPYNKVEKVPGYLEEYRLDRNGDNRQWAEVDAIKEPESKAK</sequence>
<dbReference type="Proteomes" id="UP001283341">
    <property type="component" value="Unassembled WGS sequence"/>
</dbReference>
<dbReference type="SUPFAM" id="SSF50475">
    <property type="entry name" value="FMN-binding split barrel"/>
    <property type="match status" value="1"/>
</dbReference>
<dbReference type="Pfam" id="PF12900">
    <property type="entry name" value="Pyridox_ox_2"/>
    <property type="match status" value="1"/>
</dbReference>
<dbReference type="Gene3D" id="2.30.110.10">
    <property type="entry name" value="Electron Transport, Fmn-binding Protein, Chain A"/>
    <property type="match status" value="1"/>
</dbReference>